<dbReference type="PANTHER" id="PTHR38119">
    <property type="entry name" value="BTB DOMAIN-CONTAINING PROTEIN-RELATED"/>
    <property type="match status" value="1"/>
</dbReference>
<protein>
    <recommendedName>
        <fullName evidence="4">BTB domain-containing protein</fullName>
    </recommendedName>
</protein>
<dbReference type="Proteomes" id="UP001365128">
    <property type="component" value="Unassembled WGS sequence"/>
</dbReference>
<evidence type="ECO:0000313" key="3">
    <source>
        <dbReference type="Proteomes" id="UP001365128"/>
    </source>
</evidence>
<proteinExistence type="predicted"/>
<dbReference type="PANTHER" id="PTHR38119:SF2">
    <property type="entry name" value="TRANSCRIPTION FACTOR DOMAIN-CONTAINING PROTEIN"/>
    <property type="match status" value="1"/>
</dbReference>
<sequence length="465" mass="52276">MAAPSFPPENAYPRFANGDVDLCLSPVRRLKLHSDVLRGASGRFEKLLTNENAAVLSKKARDRGGVRYCIELVGLDGLTDIGSLVAQKMDTNGRVIYEGGPRSSMVLERFGRDPANHVLEDWESVIGAFYGRHVKIGGSDHFVQVLTRTSNIADIVEYLQLEDSNIFTAIELALVESRQSLWMSIKNSPQEWISLAIRIKSVAIFSEAAVHMIGMWHTLSLAEKNQLDPAVYDMCARKAKEFLEQKKKVEMQIVDYKPKSIRYTRGVDPVKGKRDHDPHLFVWIGFSGFQKWLAQTFAQNKGASGPDGGFEFFKSLDAGGESYYTREEQSNYAGCSGPGRAVVSASIKEMKNDMKDLVKELMVNKSRLDVRQTPVAHFTCFDIERKHCPWTAEATAPEQSDDDDEPRFDDSEEDSDMEVVTIDDDDDDDEDEDEEDSTDRQHVDGTKEAPAKRSHDEFAEDDEDL</sequence>
<accession>A0ABR1MLV0</accession>
<gene>
    <name evidence="2" type="ORF">IWX46DRAFT_625206</name>
</gene>
<reference evidence="2 3" key="1">
    <citation type="submission" date="2024-04" db="EMBL/GenBank/DDBJ databases">
        <title>Phyllosticta paracitricarpa is synonymous to the EU quarantine fungus P. citricarpa based on phylogenomic analyses.</title>
        <authorList>
            <consortium name="Lawrence Berkeley National Laboratory"/>
            <person name="Van Ingen-Buijs V.A."/>
            <person name="Van Westerhoven A.C."/>
            <person name="Haridas S."/>
            <person name="Skiadas P."/>
            <person name="Martin F."/>
            <person name="Groenewald J.Z."/>
            <person name="Crous P.W."/>
            <person name="Seidl M.F."/>
        </authorList>
    </citation>
    <scope>NUCLEOTIDE SEQUENCE [LARGE SCALE GENOMIC DNA]</scope>
    <source>
        <strain evidence="2 3">CBS 122670</strain>
    </source>
</reference>
<feature type="compositionally biased region" description="Acidic residues" evidence="1">
    <location>
        <begin position="399"/>
        <end position="437"/>
    </location>
</feature>
<comment type="caution">
    <text evidence="2">The sequence shown here is derived from an EMBL/GenBank/DDBJ whole genome shotgun (WGS) entry which is preliminary data.</text>
</comment>
<feature type="region of interest" description="Disordered" evidence="1">
    <location>
        <begin position="393"/>
        <end position="465"/>
    </location>
</feature>
<name>A0ABR1MLV0_9PEZI</name>
<organism evidence="2 3">
    <name type="scientific">Phyllosticta citricarpa</name>
    <dbReference type="NCBI Taxonomy" id="55181"/>
    <lineage>
        <taxon>Eukaryota</taxon>
        <taxon>Fungi</taxon>
        <taxon>Dikarya</taxon>
        <taxon>Ascomycota</taxon>
        <taxon>Pezizomycotina</taxon>
        <taxon>Dothideomycetes</taxon>
        <taxon>Dothideomycetes incertae sedis</taxon>
        <taxon>Botryosphaeriales</taxon>
        <taxon>Phyllostictaceae</taxon>
        <taxon>Phyllosticta</taxon>
    </lineage>
</organism>
<evidence type="ECO:0000256" key="1">
    <source>
        <dbReference type="SAM" id="MobiDB-lite"/>
    </source>
</evidence>
<keyword evidence="3" id="KW-1185">Reference proteome</keyword>
<dbReference type="EMBL" id="JBBPDW010000006">
    <property type="protein sequence ID" value="KAK7551626.1"/>
    <property type="molecule type" value="Genomic_DNA"/>
</dbReference>
<feature type="compositionally biased region" description="Basic and acidic residues" evidence="1">
    <location>
        <begin position="438"/>
        <end position="457"/>
    </location>
</feature>
<evidence type="ECO:0000313" key="2">
    <source>
        <dbReference type="EMBL" id="KAK7551626.1"/>
    </source>
</evidence>
<evidence type="ECO:0008006" key="4">
    <source>
        <dbReference type="Google" id="ProtNLM"/>
    </source>
</evidence>